<sequence length="288" mass="31744">MSLLRAASFDHYNAEAGPSNFSQRQQPQACSSWRDVMLATHPQYASHSARSPDFARSHSATSSQSSIASARSWRPLPPIPVPPSPATPSTPSERSSSHPHPRPLPTPPLRIETPCSRAPSTNSSPVFRPLPKPVAPKIDTTHLCPPARPALSLLINTPGMSTTEIKLESPASTSPMSPVVFSKPDSPVDMEESVARRLSTMGFREVEEGTYPRISLDPASEEGYGSPHGSPSSRTASTEELREDVEIRVELRSARPESRASRLWVCEKKGRRWIERNYDEILQQLRKL</sequence>
<feature type="compositionally biased region" description="Polar residues" evidence="1">
    <location>
        <begin position="19"/>
        <end position="31"/>
    </location>
</feature>
<dbReference type="Proteomes" id="UP000703269">
    <property type="component" value="Unassembled WGS sequence"/>
</dbReference>
<dbReference type="OrthoDB" id="2980827at2759"/>
<dbReference type="EMBL" id="BPQB01000007">
    <property type="protein sequence ID" value="GJE87582.1"/>
    <property type="molecule type" value="Genomic_DNA"/>
</dbReference>
<feature type="region of interest" description="Disordered" evidence="1">
    <location>
        <begin position="168"/>
        <end position="188"/>
    </location>
</feature>
<evidence type="ECO:0000313" key="3">
    <source>
        <dbReference type="Proteomes" id="UP000703269"/>
    </source>
</evidence>
<feature type="compositionally biased region" description="Pro residues" evidence="1">
    <location>
        <begin position="75"/>
        <end position="88"/>
    </location>
</feature>
<organism evidence="2 3">
    <name type="scientific">Phanerochaete sordida</name>
    <dbReference type="NCBI Taxonomy" id="48140"/>
    <lineage>
        <taxon>Eukaryota</taxon>
        <taxon>Fungi</taxon>
        <taxon>Dikarya</taxon>
        <taxon>Basidiomycota</taxon>
        <taxon>Agaricomycotina</taxon>
        <taxon>Agaricomycetes</taxon>
        <taxon>Polyporales</taxon>
        <taxon>Phanerochaetaceae</taxon>
        <taxon>Phanerochaete</taxon>
    </lineage>
</organism>
<feature type="region of interest" description="Disordered" evidence="1">
    <location>
        <begin position="209"/>
        <end position="241"/>
    </location>
</feature>
<dbReference type="AlphaFoldDB" id="A0A9P3LB90"/>
<reference evidence="2 3" key="1">
    <citation type="submission" date="2021-08" db="EMBL/GenBank/DDBJ databases">
        <title>Draft Genome Sequence of Phanerochaete sordida strain YK-624.</title>
        <authorList>
            <person name="Mori T."/>
            <person name="Dohra H."/>
            <person name="Suzuki T."/>
            <person name="Kawagishi H."/>
            <person name="Hirai H."/>
        </authorList>
    </citation>
    <scope>NUCLEOTIDE SEQUENCE [LARGE SCALE GENOMIC DNA]</scope>
    <source>
        <strain evidence="2 3">YK-624</strain>
    </source>
</reference>
<feature type="compositionally biased region" description="Low complexity" evidence="1">
    <location>
        <begin position="57"/>
        <end position="74"/>
    </location>
</feature>
<keyword evidence="3" id="KW-1185">Reference proteome</keyword>
<protein>
    <submittedName>
        <fullName evidence="2">Uncharacterized protein</fullName>
    </submittedName>
</protein>
<evidence type="ECO:0000256" key="1">
    <source>
        <dbReference type="SAM" id="MobiDB-lite"/>
    </source>
</evidence>
<name>A0A9P3LB90_9APHY</name>
<comment type="caution">
    <text evidence="2">The sequence shown here is derived from an EMBL/GenBank/DDBJ whole genome shotgun (WGS) entry which is preliminary data.</text>
</comment>
<proteinExistence type="predicted"/>
<accession>A0A9P3LB90</accession>
<feature type="region of interest" description="Disordered" evidence="1">
    <location>
        <begin position="1"/>
        <end position="133"/>
    </location>
</feature>
<evidence type="ECO:0000313" key="2">
    <source>
        <dbReference type="EMBL" id="GJE87582.1"/>
    </source>
</evidence>
<gene>
    <name evidence="2" type="ORF">PsYK624_036650</name>
</gene>